<gene>
    <name evidence="8" type="ORF">CkaCkLH20_10961</name>
</gene>
<feature type="domain" description="Major facilitator superfamily (MFS) profile" evidence="7">
    <location>
        <begin position="54"/>
        <end position="551"/>
    </location>
</feature>
<dbReference type="Gene3D" id="1.20.1720.10">
    <property type="entry name" value="Multidrug resistance protein D"/>
    <property type="match status" value="1"/>
</dbReference>
<keyword evidence="4 6" id="KW-0472">Membrane</keyword>
<evidence type="ECO:0000256" key="5">
    <source>
        <dbReference type="SAM" id="MobiDB-lite"/>
    </source>
</evidence>
<evidence type="ECO:0000256" key="3">
    <source>
        <dbReference type="ARBA" id="ARBA00022989"/>
    </source>
</evidence>
<feature type="transmembrane region" description="Helical" evidence="6">
    <location>
        <begin position="148"/>
        <end position="166"/>
    </location>
</feature>
<dbReference type="GeneID" id="62166749"/>
<feature type="transmembrane region" description="Helical" evidence="6">
    <location>
        <begin position="89"/>
        <end position="107"/>
    </location>
</feature>
<keyword evidence="3 6" id="KW-1133">Transmembrane helix</keyword>
<feature type="transmembrane region" description="Helical" evidence="6">
    <location>
        <begin position="330"/>
        <end position="350"/>
    </location>
</feature>
<dbReference type="GO" id="GO:0022857">
    <property type="term" value="F:transmembrane transporter activity"/>
    <property type="evidence" value="ECO:0007669"/>
    <property type="project" value="InterPro"/>
</dbReference>
<dbReference type="InterPro" id="IPR005829">
    <property type="entry name" value="Sugar_transporter_CS"/>
</dbReference>
<feature type="transmembrane region" description="Helical" evidence="6">
    <location>
        <begin position="178"/>
        <end position="199"/>
    </location>
</feature>
<reference evidence="8" key="2">
    <citation type="submission" date="2020-11" db="EMBL/GenBank/DDBJ databases">
        <title>Whole genome sequencing of Colletotrichum sp.</title>
        <authorList>
            <person name="Li H."/>
        </authorList>
    </citation>
    <scope>NUCLEOTIDE SEQUENCE</scope>
    <source>
        <strain evidence="8">CkLH20</strain>
    </source>
</reference>
<feature type="region of interest" description="Disordered" evidence="5">
    <location>
        <begin position="564"/>
        <end position="585"/>
    </location>
</feature>
<feature type="transmembrane region" description="Helical" evidence="6">
    <location>
        <begin position="276"/>
        <end position="296"/>
    </location>
</feature>
<dbReference type="InterPro" id="IPR011701">
    <property type="entry name" value="MFS"/>
</dbReference>
<organism evidence="8 9">
    <name type="scientific">Colletotrichum karsti</name>
    <dbReference type="NCBI Taxonomy" id="1095194"/>
    <lineage>
        <taxon>Eukaryota</taxon>
        <taxon>Fungi</taxon>
        <taxon>Dikarya</taxon>
        <taxon>Ascomycota</taxon>
        <taxon>Pezizomycotina</taxon>
        <taxon>Sordariomycetes</taxon>
        <taxon>Hypocreomycetidae</taxon>
        <taxon>Glomerellales</taxon>
        <taxon>Glomerellaceae</taxon>
        <taxon>Colletotrichum</taxon>
        <taxon>Colletotrichum boninense species complex</taxon>
    </lineage>
</organism>
<dbReference type="InterPro" id="IPR020846">
    <property type="entry name" value="MFS_dom"/>
</dbReference>
<evidence type="ECO:0000259" key="7">
    <source>
        <dbReference type="PROSITE" id="PS50850"/>
    </source>
</evidence>
<protein>
    <submittedName>
        <fullName evidence="8">MFS multidrug transporter</fullName>
    </submittedName>
</protein>
<comment type="subcellular location">
    <subcellularLocation>
        <location evidence="1">Membrane</location>
        <topology evidence="1">Multi-pass membrane protein</topology>
    </subcellularLocation>
</comment>
<name>A0A9P6HWT8_9PEZI</name>
<dbReference type="Proteomes" id="UP000781932">
    <property type="component" value="Unassembled WGS sequence"/>
</dbReference>
<dbReference type="PANTHER" id="PTHR23501:SF43">
    <property type="entry name" value="MULTIDRUG TRANSPORTER, PUTATIVE (AFU_ORTHOLOGUE AFUA_6G03040)-RELATED"/>
    <property type="match status" value="1"/>
</dbReference>
<evidence type="ECO:0000256" key="1">
    <source>
        <dbReference type="ARBA" id="ARBA00004141"/>
    </source>
</evidence>
<feature type="transmembrane region" description="Helical" evidence="6">
    <location>
        <begin position="427"/>
        <end position="449"/>
    </location>
</feature>
<dbReference type="PROSITE" id="PS50850">
    <property type="entry name" value="MFS"/>
    <property type="match status" value="1"/>
</dbReference>
<dbReference type="SUPFAM" id="SSF103473">
    <property type="entry name" value="MFS general substrate transporter"/>
    <property type="match status" value="1"/>
</dbReference>
<feature type="transmembrane region" description="Helical" evidence="6">
    <location>
        <begin position="528"/>
        <end position="546"/>
    </location>
</feature>
<keyword evidence="9" id="KW-1185">Reference proteome</keyword>
<evidence type="ECO:0000256" key="2">
    <source>
        <dbReference type="ARBA" id="ARBA00022692"/>
    </source>
</evidence>
<feature type="transmembrane region" description="Helical" evidence="6">
    <location>
        <begin position="247"/>
        <end position="264"/>
    </location>
</feature>
<dbReference type="OrthoDB" id="440553at2759"/>
<evidence type="ECO:0000313" key="9">
    <source>
        <dbReference type="Proteomes" id="UP000781932"/>
    </source>
</evidence>
<evidence type="ECO:0000256" key="6">
    <source>
        <dbReference type="SAM" id="Phobius"/>
    </source>
</evidence>
<dbReference type="RefSeq" id="XP_038741011.1">
    <property type="nucleotide sequence ID" value="XM_038893675.1"/>
</dbReference>
<feature type="transmembrane region" description="Helical" evidence="6">
    <location>
        <begin position="395"/>
        <end position="415"/>
    </location>
</feature>
<keyword evidence="2 6" id="KW-0812">Transmembrane</keyword>
<feature type="transmembrane region" description="Helical" evidence="6">
    <location>
        <begin position="205"/>
        <end position="227"/>
    </location>
</feature>
<evidence type="ECO:0000313" key="8">
    <source>
        <dbReference type="EMBL" id="KAF9871550.1"/>
    </source>
</evidence>
<reference evidence="8" key="1">
    <citation type="submission" date="2020-03" db="EMBL/GenBank/DDBJ databases">
        <authorList>
            <person name="He L."/>
        </authorList>
    </citation>
    <scope>NUCLEOTIDE SEQUENCE</scope>
    <source>
        <strain evidence="8">CkLH20</strain>
    </source>
</reference>
<feature type="transmembrane region" description="Helical" evidence="6">
    <location>
        <begin position="52"/>
        <end position="77"/>
    </location>
</feature>
<dbReference type="PROSITE" id="PS00216">
    <property type="entry name" value="SUGAR_TRANSPORT_1"/>
    <property type="match status" value="1"/>
</dbReference>
<feature type="transmembrane region" description="Helical" evidence="6">
    <location>
        <begin position="461"/>
        <end position="479"/>
    </location>
</feature>
<feature type="transmembrane region" description="Helical" evidence="6">
    <location>
        <begin position="370"/>
        <end position="388"/>
    </location>
</feature>
<proteinExistence type="predicted"/>
<comment type="caution">
    <text evidence="8">The sequence shown here is derived from an EMBL/GenBank/DDBJ whole genome shotgun (WGS) entry which is preliminary data.</text>
</comment>
<dbReference type="AlphaFoldDB" id="A0A9P6HWT8"/>
<accession>A0A9P6HWT8</accession>
<dbReference type="EMBL" id="JAATWM020000044">
    <property type="protein sequence ID" value="KAF9871550.1"/>
    <property type="molecule type" value="Genomic_DNA"/>
</dbReference>
<feature type="transmembrane region" description="Helical" evidence="6">
    <location>
        <begin position="119"/>
        <end position="136"/>
    </location>
</feature>
<sequence>MENPQLPESRQQTAQPLSYPNPSLGDTAGFAATNLSHCVAPSRGQMTPFMKANLVMSLLLGLFLSTLDTSVIATSLISISEEFHDHHNASWVLLAYMLTYMGCSVGIAKLSDIFGRRRMLFFSWVMFIFFSLGCAAADNMRTLITCRAFKGIGGAGLYSLAQICLLEHGPARNPSTMGALIGITLALAFLLGPILGGAITTVISWRVIFALNIPLGALAFLGIYFSYPLERRAHRILSLRTLFRIDFIGMLTLLIASVTLVFAVERGGSRVFEWNSYGIITAFAISGLCWIIFVGWEVYLNKKFCEYPDHLHCIHMEPVFTAALARRRPYICGLIVAFLTGAPYVVLIVAIPERMQVLEHENPFKAGTHLLPMLSGTAMGSFLAGAICRKYNHTAFLMTMASATQLLGVGLMMLVADVDSSFDLGYAFTFVIGLGVGVSFGSSTIVAAVEKDKAVAQGAIAQARVLGSCIGVAICTVLFNSRADSLVHHLSPEQLATLQQEPTASASWSASLVRRVQEVYAVALRDQIIFLTGVCGLMFIVAICSFERDPKPIASLADAQQAFKASQQEDRDGTELSDMSSIRSV</sequence>
<evidence type="ECO:0000256" key="4">
    <source>
        <dbReference type="ARBA" id="ARBA00023136"/>
    </source>
</evidence>
<dbReference type="GO" id="GO:0005886">
    <property type="term" value="C:plasma membrane"/>
    <property type="evidence" value="ECO:0007669"/>
    <property type="project" value="TreeGrafter"/>
</dbReference>
<dbReference type="InterPro" id="IPR036259">
    <property type="entry name" value="MFS_trans_sf"/>
</dbReference>
<dbReference type="Gene3D" id="1.20.1250.20">
    <property type="entry name" value="MFS general substrate transporter like domains"/>
    <property type="match status" value="1"/>
</dbReference>
<dbReference type="Pfam" id="PF07690">
    <property type="entry name" value="MFS_1"/>
    <property type="match status" value="1"/>
</dbReference>
<dbReference type="PANTHER" id="PTHR23501">
    <property type="entry name" value="MAJOR FACILITATOR SUPERFAMILY"/>
    <property type="match status" value="1"/>
</dbReference>